<feature type="compositionally biased region" description="Low complexity" evidence="1">
    <location>
        <begin position="293"/>
        <end position="319"/>
    </location>
</feature>
<keyword evidence="2" id="KW-0472">Membrane</keyword>
<keyword evidence="2" id="KW-0812">Transmembrane</keyword>
<gene>
    <name evidence="3" type="ORF">ACFP0N_34750</name>
</gene>
<accession>A0ABW1F8B0</accession>
<evidence type="ECO:0008006" key="5">
    <source>
        <dbReference type="Google" id="ProtNLM"/>
    </source>
</evidence>
<reference evidence="4" key="1">
    <citation type="journal article" date="2019" name="Int. J. Syst. Evol. Microbiol.">
        <title>The Global Catalogue of Microorganisms (GCM) 10K type strain sequencing project: providing services to taxonomists for standard genome sequencing and annotation.</title>
        <authorList>
            <consortium name="The Broad Institute Genomics Platform"/>
            <consortium name="The Broad Institute Genome Sequencing Center for Infectious Disease"/>
            <person name="Wu L."/>
            <person name="Ma J."/>
        </authorList>
    </citation>
    <scope>NUCLEOTIDE SEQUENCE [LARGE SCALE GENOMIC DNA]</scope>
    <source>
        <strain evidence="4">CGMCC 4.1469</strain>
    </source>
</reference>
<feature type="compositionally biased region" description="Gly residues" evidence="1">
    <location>
        <begin position="80"/>
        <end position="89"/>
    </location>
</feature>
<dbReference type="Proteomes" id="UP001596067">
    <property type="component" value="Unassembled WGS sequence"/>
</dbReference>
<feature type="compositionally biased region" description="Low complexity" evidence="1">
    <location>
        <begin position="326"/>
        <end position="379"/>
    </location>
</feature>
<evidence type="ECO:0000256" key="1">
    <source>
        <dbReference type="SAM" id="MobiDB-lite"/>
    </source>
</evidence>
<evidence type="ECO:0000256" key="2">
    <source>
        <dbReference type="SAM" id="Phobius"/>
    </source>
</evidence>
<sequence length="403" mass="37245">MQRAVAEIEPDPSGLQRIRTAVPRRRVARRGALTGAAALALALAIALPALHDPDHLGLSGGPGSPTARGGTAADHDDDGAGPGTVGGHGPTPHSGVSGTATGGAPSGSASASPSPWASPTNAVSGATAPVASPSAGSDDGPLVPLCTRGDLGRGASQVGAADGAGRIYGYFMVVNVSGRPCRLGGPGSVTVTETAGTDPARIRVTDHVAGDPATGLPAPGPTSAAGDGGGAAVDGQGLLLVSRAGYRVDFGWVPDSAGCPASAGSSPSATPGAAGRPVAGNPGMAGGAGGAGTSSSVRSGTLGSGPAAMAPAGGPSAGPTAGGAGSASPTAGPTTAPSPTATATGAPSAPPSAVTIAHTPAPGSPSAATATLLGACAGTVYRTGPQPLPPPAAATPSASPSGG</sequence>
<feature type="compositionally biased region" description="Low complexity" evidence="1">
    <location>
        <begin position="394"/>
        <end position="403"/>
    </location>
</feature>
<evidence type="ECO:0000313" key="4">
    <source>
        <dbReference type="Proteomes" id="UP001596067"/>
    </source>
</evidence>
<dbReference type="RefSeq" id="WP_313764520.1">
    <property type="nucleotide sequence ID" value="NZ_BAAAVH010000091.1"/>
</dbReference>
<evidence type="ECO:0000313" key="3">
    <source>
        <dbReference type="EMBL" id="MFC5890129.1"/>
    </source>
</evidence>
<proteinExistence type="predicted"/>
<organism evidence="3 4">
    <name type="scientific">Kitasatospora aburaviensis</name>
    <dbReference type="NCBI Taxonomy" id="67265"/>
    <lineage>
        <taxon>Bacteria</taxon>
        <taxon>Bacillati</taxon>
        <taxon>Actinomycetota</taxon>
        <taxon>Actinomycetes</taxon>
        <taxon>Kitasatosporales</taxon>
        <taxon>Streptomycetaceae</taxon>
        <taxon>Kitasatospora</taxon>
    </lineage>
</organism>
<feature type="compositionally biased region" description="Low complexity" evidence="1">
    <location>
        <begin position="106"/>
        <end position="120"/>
    </location>
</feature>
<feature type="region of interest" description="Disordered" evidence="1">
    <location>
        <begin position="56"/>
        <end position="144"/>
    </location>
</feature>
<protein>
    <recommendedName>
        <fullName evidence="5">DUF4232 domain-containing protein</fullName>
    </recommendedName>
</protein>
<feature type="compositionally biased region" description="Low complexity" evidence="1">
    <location>
        <begin position="90"/>
        <end position="99"/>
    </location>
</feature>
<keyword evidence="4" id="KW-1185">Reference proteome</keyword>
<name>A0ABW1F8B0_9ACTN</name>
<feature type="region of interest" description="Disordered" evidence="1">
    <location>
        <begin position="259"/>
        <end position="403"/>
    </location>
</feature>
<keyword evidence="2" id="KW-1133">Transmembrane helix</keyword>
<feature type="compositionally biased region" description="Gly residues" evidence="1">
    <location>
        <begin position="283"/>
        <end position="292"/>
    </location>
</feature>
<feature type="transmembrane region" description="Helical" evidence="2">
    <location>
        <begin position="32"/>
        <end position="50"/>
    </location>
</feature>
<comment type="caution">
    <text evidence="3">The sequence shown here is derived from an EMBL/GenBank/DDBJ whole genome shotgun (WGS) entry which is preliminary data.</text>
</comment>
<feature type="compositionally biased region" description="Low complexity" evidence="1">
    <location>
        <begin position="259"/>
        <end position="282"/>
    </location>
</feature>
<dbReference type="EMBL" id="JBHSOD010000073">
    <property type="protein sequence ID" value="MFC5890129.1"/>
    <property type="molecule type" value="Genomic_DNA"/>
</dbReference>